<protein>
    <submittedName>
        <fullName evidence="1">Uncharacterized protein</fullName>
    </submittedName>
</protein>
<gene>
    <name evidence="1" type="ORF">N7671_02140</name>
</gene>
<evidence type="ECO:0000313" key="2">
    <source>
        <dbReference type="Proteomes" id="UP001159292"/>
    </source>
</evidence>
<proteinExistence type="predicted"/>
<evidence type="ECO:0000313" key="1">
    <source>
        <dbReference type="EMBL" id="MDH0566079.1"/>
    </source>
</evidence>
<accession>A0AB35KT59</accession>
<dbReference type="EMBL" id="JAOEET010000003">
    <property type="protein sequence ID" value="MDH0566079.1"/>
    <property type="molecule type" value="Genomic_DNA"/>
</dbReference>
<comment type="caution">
    <text evidence="1">The sequence shown here is derived from an EMBL/GenBank/DDBJ whole genome shotgun (WGS) entry which is preliminary data.</text>
</comment>
<name>A0AB35KT59_ECTOL</name>
<organism evidence="1 2">
    <name type="scientific">Ectopseudomonas oleovorans</name>
    <name type="common">Pseudomonas oleovorans</name>
    <dbReference type="NCBI Taxonomy" id="301"/>
    <lineage>
        <taxon>Bacteria</taxon>
        <taxon>Pseudomonadati</taxon>
        <taxon>Pseudomonadota</taxon>
        <taxon>Gammaproteobacteria</taxon>
        <taxon>Pseudomonadales</taxon>
        <taxon>Pseudomonadaceae</taxon>
        <taxon>Ectopseudomonas</taxon>
    </lineage>
</organism>
<sequence>MKTKGFEQRIGLVALTQAVAFLNAGDRFWAWRLSREGRRWAAYYALGFFILS</sequence>
<reference evidence="1" key="1">
    <citation type="submission" date="2022-09" db="EMBL/GenBank/DDBJ databases">
        <title>Intensive care unit water sources are persistently colonized with multi-drug resistant bacteria and are the site of extensive horizontal gene transfer of antibiotic resistance genes.</title>
        <authorList>
            <person name="Diorio-Toth L."/>
        </authorList>
    </citation>
    <scope>NUCLEOTIDE SEQUENCE</scope>
    <source>
        <strain evidence="1">GD04000</strain>
    </source>
</reference>
<dbReference type="AlphaFoldDB" id="A0AB35KT59"/>
<dbReference type="Proteomes" id="UP001159292">
    <property type="component" value="Unassembled WGS sequence"/>
</dbReference>
<dbReference type="RefSeq" id="WP_280087094.1">
    <property type="nucleotide sequence ID" value="NZ_JAOEET010000003.1"/>
</dbReference>